<dbReference type="EMBL" id="BFBR01000003">
    <property type="protein sequence ID" value="GBF57629.1"/>
    <property type="molecule type" value="Genomic_DNA"/>
</dbReference>
<dbReference type="FunFam" id="3.40.250.10:FF:000015">
    <property type="entry name" value="Sulfurtransferase"/>
    <property type="match status" value="1"/>
</dbReference>
<evidence type="ECO:0000256" key="3">
    <source>
        <dbReference type="ARBA" id="ARBA00022679"/>
    </source>
</evidence>
<dbReference type="InterPro" id="IPR001307">
    <property type="entry name" value="Thiosulphate_STrfase_CS"/>
</dbReference>
<dbReference type="Proteomes" id="UP000245086">
    <property type="component" value="Unassembled WGS sequence"/>
</dbReference>
<comment type="caution">
    <text evidence="8">The sequence shown here is derived from an EMBL/GenBank/DDBJ whole genome shotgun (WGS) entry which is preliminary data.</text>
</comment>
<dbReference type="AlphaFoldDB" id="A0A2P2E988"/>
<comment type="subcellular location">
    <subcellularLocation>
        <location evidence="1">Cytoplasm</location>
    </subcellularLocation>
</comment>
<dbReference type="GO" id="GO:0016784">
    <property type="term" value="F:3-mercaptopyruvate sulfurtransferase activity"/>
    <property type="evidence" value="ECO:0007669"/>
    <property type="project" value="UniProtKB-EC"/>
</dbReference>
<evidence type="ECO:0000313" key="9">
    <source>
        <dbReference type="Proteomes" id="UP000245086"/>
    </source>
</evidence>
<reference evidence="8 9" key="1">
    <citation type="journal article" date="2018" name="Genome Announc.">
        <title>Draft Genome Sequence of "Candidatus Phycosocius bacilliformis," an Alphaproteobacterial Ectosymbiont of the Hydrocarbon-Producing Green Alga Botryococcus braunii.</title>
        <authorList>
            <person name="Tanabe Y."/>
            <person name="Yamaguchi H."/>
            <person name="Watanabe M.M."/>
        </authorList>
    </citation>
    <scope>NUCLEOTIDE SEQUENCE [LARGE SCALE GENOMIC DNA]</scope>
    <source>
        <strain evidence="8 9">BOTRYCO-2</strain>
    </source>
</reference>
<dbReference type="InterPro" id="IPR045078">
    <property type="entry name" value="TST/MPST-like"/>
</dbReference>
<dbReference type="Gene3D" id="3.40.250.10">
    <property type="entry name" value="Rhodanese-like domain"/>
    <property type="match status" value="2"/>
</dbReference>
<name>A0A2P2E988_9PROT</name>
<dbReference type="SMART" id="SM00450">
    <property type="entry name" value="RHOD"/>
    <property type="match status" value="2"/>
</dbReference>
<dbReference type="CDD" id="cd01448">
    <property type="entry name" value="TST_Repeat_1"/>
    <property type="match status" value="1"/>
</dbReference>
<dbReference type="PROSITE" id="PS50206">
    <property type="entry name" value="RHODANESE_3"/>
    <property type="match status" value="2"/>
</dbReference>
<evidence type="ECO:0000256" key="2">
    <source>
        <dbReference type="ARBA" id="ARBA00022490"/>
    </source>
</evidence>
<dbReference type="CDD" id="cd01449">
    <property type="entry name" value="TST_Repeat_2"/>
    <property type="match status" value="1"/>
</dbReference>
<dbReference type="RefSeq" id="WP_108984502.1">
    <property type="nucleotide sequence ID" value="NZ_BFBR01000003.1"/>
</dbReference>
<evidence type="ECO:0000256" key="1">
    <source>
        <dbReference type="ARBA" id="ARBA00004496"/>
    </source>
</evidence>
<keyword evidence="4" id="KW-0677">Repeat</keyword>
<accession>A0A2P2E988</accession>
<evidence type="ECO:0000256" key="5">
    <source>
        <dbReference type="ARBA" id="ARBA00051793"/>
    </source>
</evidence>
<dbReference type="SUPFAM" id="SSF52821">
    <property type="entry name" value="Rhodanese/Cell cycle control phosphatase"/>
    <property type="match status" value="2"/>
</dbReference>
<dbReference type="PANTHER" id="PTHR11364">
    <property type="entry name" value="THIOSULFATE SULFERTANSFERASE"/>
    <property type="match status" value="1"/>
</dbReference>
<proteinExistence type="predicted"/>
<dbReference type="OrthoDB" id="9781034at2"/>
<dbReference type="PANTHER" id="PTHR11364:SF27">
    <property type="entry name" value="SULFURTRANSFERASE"/>
    <property type="match status" value="1"/>
</dbReference>
<sequence length="288" mass="31515">MAGWANPDDPLVTTQWLADKLGAPDVRIIDASWHMPASGRDAKAEYHDVHIPGAVFFDIDEIVDTDSPFPHMMPSPEKFASRVKKLGLGDGLRLVIYDSTGVFSAARVWWMFRHMGHDDVVVLDGGLPKWLAEGRQTDDMPPIPRERHFTVRRQANLVRDKAQMQEKVASKVAQILDARSPGRFAGTEPEPRPNLPSGHMPGAINVPFSSLLTPDKTMLDPQDLAHVFKAAGVDLSKRIVTTCGSGVTASVVALGLARLGLWDVPVYDGSWSEWAADPTNPIVTEAQA</sequence>
<protein>
    <recommendedName>
        <fullName evidence="6">Sulfurtransferase</fullName>
    </recommendedName>
</protein>
<dbReference type="FunFam" id="3.40.250.10:FF:000001">
    <property type="entry name" value="Sulfurtransferase"/>
    <property type="match status" value="1"/>
</dbReference>
<dbReference type="Pfam" id="PF00581">
    <property type="entry name" value="Rhodanese"/>
    <property type="match status" value="2"/>
</dbReference>
<keyword evidence="2" id="KW-0963">Cytoplasm</keyword>
<dbReference type="PROSITE" id="PS00380">
    <property type="entry name" value="RHODANESE_1"/>
    <property type="match status" value="1"/>
</dbReference>
<dbReference type="InterPro" id="IPR001763">
    <property type="entry name" value="Rhodanese-like_dom"/>
</dbReference>
<comment type="catalytic activity">
    <reaction evidence="5">
        <text>2-oxo-3-sulfanylpropanoate + [thioredoxin]-dithiol = [thioredoxin]-disulfide + hydrogen sulfide + pyruvate + H(+)</text>
        <dbReference type="Rhea" id="RHEA:21740"/>
        <dbReference type="Rhea" id="RHEA-COMP:10698"/>
        <dbReference type="Rhea" id="RHEA-COMP:10700"/>
        <dbReference type="ChEBI" id="CHEBI:15361"/>
        <dbReference type="ChEBI" id="CHEBI:15378"/>
        <dbReference type="ChEBI" id="CHEBI:29919"/>
        <dbReference type="ChEBI" id="CHEBI:29950"/>
        <dbReference type="ChEBI" id="CHEBI:50058"/>
        <dbReference type="ChEBI" id="CHEBI:57678"/>
        <dbReference type="EC" id="2.8.1.2"/>
    </reaction>
    <physiologicalReaction direction="left-to-right" evidence="5">
        <dbReference type="Rhea" id="RHEA:21741"/>
    </physiologicalReaction>
</comment>
<evidence type="ECO:0000259" key="7">
    <source>
        <dbReference type="PROSITE" id="PS50206"/>
    </source>
</evidence>
<dbReference type="NCBIfam" id="NF008557">
    <property type="entry name" value="PRK11493.1"/>
    <property type="match status" value="1"/>
</dbReference>
<keyword evidence="9" id="KW-1185">Reference proteome</keyword>
<keyword evidence="8" id="KW-0670">Pyruvate</keyword>
<evidence type="ECO:0000313" key="8">
    <source>
        <dbReference type="EMBL" id="GBF57629.1"/>
    </source>
</evidence>
<evidence type="ECO:0000256" key="6">
    <source>
        <dbReference type="RuleBase" id="RU000507"/>
    </source>
</evidence>
<dbReference type="InterPro" id="IPR036873">
    <property type="entry name" value="Rhodanese-like_dom_sf"/>
</dbReference>
<dbReference type="PROSITE" id="PS00683">
    <property type="entry name" value="RHODANESE_2"/>
    <property type="match status" value="1"/>
</dbReference>
<feature type="domain" description="Rhodanese" evidence="7">
    <location>
        <begin position="22"/>
        <end position="139"/>
    </location>
</feature>
<gene>
    <name evidence="8" type="primary">sseA</name>
    <name evidence="8" type="ORF">PbB2_01298</name>
</gene>
<dbReference type="GO" id="GO:0004792">
    <property type="term" value="F:thiosulfate-cyanide sulfurtransferase activity"/>
    <property type="evidence" value="ECO:0007669"/>
    <property type="project" value="InterPro"/>
</dbReference>
<feature type="domain" description="Rhodanese" evidence="7">
    <location>
        <begin position="169"/>
        <end position="283"/>
    </location>
</feature>
<dbReference type="GO" id="GO:0005737">
    <property type="term" value="C:cytoplasm"/>
    <property type="evidence" value="ECO:0007669"/>
    <property type="project" value="UniProtKB-SubCell"/>
</dbReference>
<keyword evidence="3 6" id="KW-0808">Transferase</keyword>
<organism evidence="8 9">
    <name type="scientific">Candidatus Phycosocius bacilliformis</name>
    <dbReference type="NCBI Taxonomy" id="1445552"/>
    <lineage>
        <taxon>Bacteria</taxon>
        <taxon>Pseudomonadati</taxon>
        <taxon>Pseudomonadota</taxon>
        <taxon>Alphaproteobacteria</taxon>
        <taxon>Caulobacterales</taxon>
        <taxon>Caulobacterales incertae sedis</taxon>
        <taxon>Candidatus Phycosocius</taxon>
    </lineage>
</organism>
<evidence type="ECO:0000256" key="4">
    <source>
        <dbReference type="ARBA" id="ARBA00022737"/>
    </source>
</evidence>